<reference evidence="1 2" key="1">
    <citation type="submission" date="2018-03" db="EMBL/GenBank/DDBJ databases">
        <title>Draft Genome Sequences of the Obligatory Marine Myxobacteria Enhygromyxa salina SWB005.</title>
        <authorList>
            <person name="Poehlein A."/>
            <person name="Moghaddam J.A."/>
            <person name="Harms H."/>
            <person name="Alanjari M."/>
            <person name="Koenig G.M."/>
            <person name="Daniel R."/>
            <person name="Schaeberle T.F."/>
        </authorList>
    </citation>
    <scope>NUCLEOTIDE SEQUENCE [LARGE SCALE GENOMIC DNA]</scope>
    <source>
        <strain evidence="1 2">SWB005</strain>
    </source>
</reference>
<comment type="caution">
    <text evidence="1">The sequence shown here is derived from an EMBL/GenBank/DDBJ whole genome shotgun (WGS) entry which is preliminary data.</text>
</comment>
<dbReference type="OrthoDB" id="5526731at2"/>
<dbReference type="Proteomes" id="UP000237968">
    <property type="component" value="Unassembled WGS sequence"/>
</dbReference>
<name>A0A2S9XK79_9BACT</name>
<organism evidence="1 2">
    <name type="scientific">Enhygromyxa salina</name>
    <dbReference type="NCBI Taxonomy" id="215803"/>
    <lineage>
        <taxon>Bacteria</taxon>
        <taxon>Pseudomonadati</taxon>
        <taxon>Myxococcota</taxon>
        <taxon>Polyangia</taxon>
        <taxon>Nannocystales</taxon>
        <taxon>Nannocystaceae</taxon>
        <taxon>Enhygromyxa</taxon>
    </lineage>
</organism>
<keyword evidence="2" id="KW-1185">Reference proteome</keyword>
<protein>
    <submittedName>
        <fullName evidence="1">Uncharacterized protein</fullName>
    </submittedName>
</protein>
<evidence type="ECO:0000313" key="2">
    <source>
        <dbReference type="Proteomes" id="UP000237968"/>
    </source>
</evidence>
<dbReference type="AlphaFoldDB" id="A0A2S9XK79"/>
<sequence>MFDEETHWIEIQLIGEDDEGIAHMPCEITLADGRTLRRTTDAHGLVRVEAIHDPANCIVEFPTLDAEAWAAI</sequence>
<gene>
    <name evidence="1" type="ORF">ENSA5_43100</name>
</gene>
<dbReference type="EMBL" id="PVNK01000187">
    <property type="protein sequence ID" value="PRP93288.1"/>
    <property type="molecule type" value="Genomic_DNA"/>
</dbReference>
<proteinExistence type="predicted"/>
<accession>A0A2S9XK79</accession>
<evidence type="ECO:0000313" key="1">
    <source>
        <dbReference type="EMBL" id="PRP93288.1"/>
    </source>
</evidence>